<keyword evidence="9" id="KW-1185">Reference proteome</keyword>
<dbReference type="SMART" id="SM00079">
    <property type="entry name" value="PBPe"/>
    <property type="match status" value="1"/>
</dbReference>
<accession>A0ABV7WKX2</accession>
<dbReference type="Pfam" id="PF00497">
    <property type="entry name" value="SBP_bac_3"/>
    <property type="match status" value="1"/>
</dbReference>
<evidence type="ECO:0000256" key="2">
    <source>
        <dbReference type="ARBA" id="ARBA00010333"/>
    </source>
</evidence>
<evidence type="ECO:0000256" key="5">
    <source>
        <dbReference type="SAM" id="SignalP"/>
    </source>
</evidence>
<dbReference type="PANTHER" id="PTHR35936:SF17">
    <property type="entry name" value="ARGININE-BINDING EXTRACELLULAR PROTEIN ARTP"/>
    <property type="match status" value="1"/>
</dbReference>
<name>A0ABV7WKX2_9MICO</name>
<feature type="domain" description="Solute-binding protein family 3/N-terminal" evidence="6">
    <location>
        <begin position="44"/>
        <end position="263"/>
    </location>
</feature>
<evidence type="ECO:0000256" key="3">
    <source>
        <dbReference type="ARBA" id="ARBA00022729"/>
    </source>
</evidence>
<dbReference type="Gene3D" id="3.40.190.10">
    <property type="entry name" value="Periplasmic binding protein-like II"/>
    <property type="match status" value="2"/>
</dbReference>
<dbReference type="SUPFAM" id="SSF53850">
    <property type="entry name" value="Periplasmic binding protein-like II"/>
    <property type="match status" value="1"/>
</dbReference>
<protein>
    <submittedName>
        <fullName evidence="8">Basic amino acid ABC transporter substrate-binding protein</fullName>
    </submittedName>
</protein>
<dbReference type="PROSITE" id="PS01039">
    <property type="entry name" value="SBP_BACTERIAL_3"/>
    <property type="match status" value="1"/>
</dbReference>
<feature type="chain" id="PRO_5047106409" evidence="5">
    <location>
        <begin position="31"/>
        <end position="266"/>
    </location>
</feature>
<evidence type="ECO:0000256" key="4">
    <source>
        <dbReference type="RuleBase" id="RU003744"/>
    </source>
</evidence>
<evidence type="ECO:0000259" key="6">
    <source>
        <dbReference type="SMART" id="SM00062"/>
    </source>
</evidence>
<gene>
    <name evidence="8" type="ORF">ACFOLH_16610</name>
</gene>
<dbReference type="Proteomes" id="UP001595685">
    <property type="component" value="Unassembled WGS sequence"/>
</dbReference>
<sequence>MPSPRSTASTLALGLAAALALSACGGGEEAATSESGVPLVQAGTLVTCTHLPYEPFQFQEGGEIVGFDVDVVDAIAEDLGVEQEIVDTPFETIQSGEDLNAGKCDLAAAGMTINDVREENLDFSDPYFEATQALIAPAGSGYTSLDDLAGLSLGIQAGTTGAEYAQENATEAELVTFEDLGLLLTAVQSGQVDAAINDNSVLYDFAADNDDVEVTAEFETGEAYGIGVKTDNTELLEAVNASLARIQEDGTYDEIYEEWFGTTPTS</sequence>
<dbReference type="SMART" id="SM00062">
    <property type="entry name" value="PBPb"/>
    <property type="match status" value="1"/>
</dbReference>
<dbReference type="RefSeq" id="WP_340289731.1">
    <property type="nucleotide sequence ID" value="NZ_JBBEOI010000010.1"/>
</dbReference>
<comment type="similarity">
    <text evidence="2 4">Belongs to the bacterial solute-binding protein 3 family.</text>
</comment>
<dbReference type="CDD" id="cd13624">
    <property type="entry name" value="PBP2_Arg_Lys_His"/>
    <property type="match status" value="1"/>
</dbReference>
<dbReference type="InterPro" id="IPR018313">
    <property type="entry name" value="SBP_3_CS"/>
</dbReference>
<dbReference type="PANTHER" id="PTHR35936">
    <property type="entry name" value="MEMBRANE-BOUND LYTIC MUREIN TRANSGLYCOSYLASE F"/>
    <property type="match status" value="1"/>
</dbReference>
<evidence type="ECO:0000256" key="1">
    <source>
        <dbReference type="ARBA" id="ARBA00004196"/>
    </source>
</evidence>
<comment type="subcellular location">
    <subcellularLocation>
        <location evidence="1">Cell envelope</location>
    </subcellularLocation>
</comment>
<dbReference type="PROSITE" id="PS51257">
    <property type="entry name" value="PROKAR_LIPOPROTEIN"/>
    <property type="match status" value="1"/>
</dbReference>
<keyword evidence="3 5" id="KW-0732">Signal</keyword>
<evidence type="ECO:0000259" key="7">
    <source>
        <dbReference type="SMART" id="SM00079"/>
    </source>
</evidence>
<proteinExistence type="inferred from homology"/>
<evidence type="ECO:0000313" key="8">
    <source>
        <dbReference type="EMBL" id="MFC3689972.1"/>
    </source>
</evidence>
<dbReference type="InterPro" id="IPR001320">
    <property type="entry name" value="Iontro_rcpt_C"/>
</dbReference>
<dbReference type="InterPro" id="IPR001638">
    <property type="entry name" value="Solute-binding_3/MltF_N"/>
</dbReference>
<feature type="signal peptide" evidence="5">
    <location>
        <begin position="1"/>
        <end position="30"/>
    </location>
</feature>
<feature type="domain" description="Ionotropic glutamate receptor C-terminal" evidence="7">
    <location>
        <begin position="44"/>
        <end position="262"/>
    </location>
</feature>
<evidence type="ECO:0000313" key="9">
    <source>
        <dbReference type="Proteomes" id="UP001595685"/>
    </source>
</evidence>
<reference evidence="9" key="1">
    <citation type="journal article" date="2019" name="Int. J. Syst. Evol. Microbiol.">
        <title>The Global Catalogue of Microorganisms (GCM) 10K type strain sequencing project: providing services to taxonomists for standard genome sequencing and annotation.</title>
        <authorList>
            <consortium name="The Broad Institute Genomics Platform"/>
            <consortium name="The Broad Institute Genome Sequencing Center for Infectious Disease"/>
            <person name="Wu L."/>
            <person name="Ma J."/>
        </authorList>
    </citation>
    <scope>NUCLEOTIDE SEQUENCE [LARGE SCALE GENOMIC DNA]</scope>
    <source>
        <strain evidence="9">NCAIM B.02333</strain>
    </source>
</reference>
<dbReference type="EMBL" id="JBHRWW010000014">
    <property type="protein sequence ID" value="MFC3689972.1"/>
    <property type="molecule type" value="Genomic_DNA"/>
</dbReference>
<comment type="caution">
    <text evidence="8">The sequence shown here is derived from an EMBL/GenBank/DDBJ whole genome shotgun (WGS) entry which is preliminary data.</text>
</comment>
<organism evidence="8 9">
    <name type="scientific">Aquipuribacter hungaricus</name>
    <dbReference type="NCBI Taxonomy" id="545624"/>
    <lineage>
        <taxon>Bacteria</taxon>
        <taxon>Bacillati</taxon>
        <taxon>Actinomycetota</taxon>
        <taxon>Actinomycetes</taxon>
        <taxon>Micrococcales</taxon>
        <taxon>Intrasporangiaceae</taxon>
        <taxon>Aquipuribacter</taxon>
    </lineage>
</organism>